<reference evidence="1" key="1">
    <citation type="submission" date="2021-05" db="EMBL/GenBank/DDBJ databases">
        <authorList>
            <person name="Arsene-Ploetze F."/>
        </authorList>
    </citation>
    <scope>NUCLEOTIDE SEQUENCE</scope>
    <source>
        <strain evidence="1">DSM 42138</strain>
    </source>
</reference>
<dbReference type="RefSeq" id="WP_251485749.1">
    <property type="nucleotide sequence ID" value="NZ_CAJSLV010000042.1"/>
</dbReference>
<dbReference type="Proteomes" id="UP001152519">
    <property type="component" value="Unassembled WGS sequence"/>
</dbReference>
<gene>
    <name evidence="1" type="primary">cas6e</name>
    <name evidence="1" type="ORF">SCOCK_140023</name>
</gene>
<dbReference type="Gene3D" id="3.30.70.1210">
    <property type="entry name" value="Crispr-associated protein, domain 2"/>
    <property type="match status" value="1"/>
</dbReference>
<sequence length="217" mass="23641">MPPAVLDAGPLTATLTHIRLRRSNPHARRDLFDTVALHKTVMRLAPDNLGPHPRQSSGLLFRLEPGPAPTLIVQTTHPPLLHQLPGGYGTAHVHDLTPILRLLTCGMTVRYRITANPITLQPHPTDPSKPPRRIALNGTDATAWWTRRAARAGLVIHTTDATIRAFHRRDPTGPCHSLIQFDGHATITDADQLRHTLTRGIGKAKAYGAGLLTLAPA</sequence>
<dbReference type="NCBIfam" id="TIGR01907">
    <property type="entry name" value="casE_Cse3"/>
    <property type="match status" value="1"/>
</dbReference>
<accession>A0A9W4DKU6</accession>
<name>A0A9W4DKU6_9ACTN</name>
<comment type="caution">
    <text evidence="1">The sequence shown here is derived from an EMBL/GenBank/DDBJ whole genome shotgun (WGS) entry which is preliminary data.</text>
</comment>
<dbReference type="InterPro" id="IPR010179">
    <property type="entry name" value="CRISPR-assoc_prot_Cse3"/>
</dbReference>
<evidence type="ECO:0000313" key="1">
    <source>
        <dbReference type="EMBL" id="CAG6391825.1"/>
    </source>
</evidence>
<protein>
    <submittedName>
        <fullName evidence="1">Type I-E CRISPR-associated protein Cas6/Cse3/CasE</fullName>
    </submittedName>
</protein>
<dbReference type="EMBL" id="CAJSLV010000042">
    <property type="protein sequence ID" value="CAG6391825.1"/>
    <property type="molecule type" value="Genomic_DNA"/>
</dbReference>
<dbReference type="SMART" id="SM01101">
    <property type="entry name" value="CRISPR_assoc"/>
    <property type="match status" value="1"/>
</dbReference>
<dbReference type="CDD" id="cd09727">
    <property type="entry name" value="Cas6_I-E"/>
    <property type="match status" value="1"/>
</dbReference>
<proteinExistence type="predicted"/>
<organism evidence="1 2">
    <name type="scientific">Actinacidiphila cocklensis</name>
    <dbReference type="NCBI Taxonomy" id="887465"/>
    <lineage>
        <taxon>Bacteria</taxon>
        <taxon>Bacillati</taxon>
        <taxon>Actinomycetota</taxon>
        <taxon>Actinomycetes</taxon>
        <taxon>Kitasatosporales</taxon>
        <taxon>Streptomycetaceae</taxon>
        <taxon>Actinacidiphila</taxon>
    </lineage>
</organism>
<evidence type="ECO:0000313" key="2">
    <source>
        <dbReference type="Proteomes" id="UP001152519"/>
    </source>
</evidence>
<keyword evidence="2" id="KW-1185">Reference proteome</keyword>
<dbReference type="AlphaFoldDB" id="A0A9W4DKU6"/>
<dbReference type="Pfam" id="PF08798">
    <property type="entry name" value="CRISPR_assoc"/>
    <property type="match status" value="1"/>
</dbReference>
<dbReference type="Gene3D" id="3.30.70.1200">
    <property type="entry name" value="Crispr-associated protein, domain 1"/>
    <property type="match status" value="1"/>
</dbReference>
<dbReference type="SUPFAM" id="SSF117987">
    <property type="entry name" value="CRISPR-associated protein"/>
    <property type="match status" value="2"/>
</dbReference>